<keyword evidence="2" id="KW-1185">Reference proteome</keyword>
<feature type="region of interest" description="Disordered" evidence="1">
    <location>
        <begin position="72"/>
        <end position="92"/>
    </location>
</feature>
<feature type="compositionally biased region" description="Low complexity" evidence="1">
    <location>
        <begin position="76"/>
        <end position="88"/>
    </location>
</feature>
<dbReference type="AlphaFoldDB" id="A0A8M8UUD2"/>
<evidence type="ECO:0000313" key="3">
    <source>
        <dbReference type="RefSeq" id="XP_020547605.1"/>
    </source>
</evidence>
<dbReference type="Proteomes" id="UP000504604">
    <property type="component" value="Linkage group LG2"/>
</dbReference>
<dbReference type="GeneID" id="105155923"/>
<protein>
    <submittedName>
        <fullName evidence="3">Uncharacterized protein LOC105155923</fullName>
    </submittedName>
</protein>
<dbReference type="KEGG" id="sind:105155923"/>
<evidence type="ECO:0000313" key="2">
    <source>
        <dbReference type="Proteomes" id="UP000504604"/>
    </source>
</evidence>
<sequence>MDEGSGRSAADIEEWMKELLPDHDDVAGDIVGMGRGGVALASSSVISSNQQHNTTNLGENYQVAAMNSNINPGLWQHSQSTSDSHNSSVRQSMASSFPPLFEEFSQTRTSGTYFFRLAMSLSSVTEADIASNLNSY</sequence>
<name>A0A8M8UUD2_SESIN</name>
<organism evidence="2 3">
    <name type="scientific">Sesamum indicum</name>
    <name type="common">Oriental sesame</name>
    <name type="synonym">Sesamum orientale</name>
    <dbReference type="NCBI Taxonomy" id="4182"/>
    <lineage>
        <taxon>Eukaryota</taxon>
        <taxon>Viridiplantae</taxon>
        <taxon>Streptophyta</taxon>
        <taxon>Embryophyta</taxon>
        <taxon>Tracheophyta</taxon>
        <taxon>Spermatophyta</taxon>
        <taxon>Magnoliopsida</taxon>
        <taxon>eudicotyledons</taxon>
        <taxon>Gunneridae</taxon>
        <taxon>Pentapetalae</taxon>
        <taxon>asterids</taxon>
        <taxon>lamiids</taxon>
        <taxon>Lamiales</taxon>
        <taxon>Pedaliaceae</taxon>
        <taxon>Sesamum</taxon>
    </lineage>
</organism>
<accession>A0A8M8UUD2</accession>
<evidence type="ECO:0000256" key="1">
    <source>
        <dbReference type="SAM" id="MobiDB-lite"/>
    </source>
</evidence>
<dbReference type="RefSeq" id="XP_020547605.1">
    <property type="nucleotide sequence ID" value="XM_020691946.1"/>
</dbReference>
<reference evidence="3" key="1">
    <citation type="submission" date="2025-08" db="UniProtKB">
        <authorList>
            <consortium name="RefSeq"/>
        </authorList>
    </citation>
    <scope>IDENTIFICATION</scope>
</reference>
<proteinExistence type="predicted"/>
<gene>
    <name evidence="3" type="primary">LOC105155923</name>
</gene>